<dbReference type="AlphaFoldDB" id="A0AAD3HR77"/>
<feature type="non-terminal residue" evidence="2">
    <location>
        <position position="110"/>
    </location>
</feature>
<organism evidence="2 3">
    <name type="scientific">Astrephomene gubernaculifera</name>
    <dbReference type="NCBI Taxonomy" id="47775"/>
    <lineage>
        <taxon>Eukaryota</taxon>
        <taxon>Viridiplantae</taxon>
        <taxon>Chlorophyta</taxon>
        <taxon>core chlorophytes</taxon>
        <taxon>Chlorophyceae</taxon>
        <taxon>CS clade</taxon>
        <taxon>Chlamydomonadales</taxon>
        <taxon>Astrephomenaceae</taxon>
        <taxon>Astrephomene</taxon>
    </lineage>
</organism>
<sequence length="110" mass="11425">MNSLKLSTKAQDPTVCCAPSCAPPELTHEAQQASALSPNTTTTGMPPASAAVPPSQPQAVAPPGQPQAAVPPSQPQAPGWGAWEQREFLFAHRDWQAVSDFLAAVVRGNA</sequence>
<feature type="compositionally biased region" description="Polar residues" evidence="1">
    <location>
        <begin position="29"/>
        <end position="44"/>
    </location>
</feature>
<feature type="compositionally biased region" description="Low complexity" evidence="1">
    <location>
        <begin position="46"/>
        <end position="79"/>
    </location>
</feature>
<feature type="region of interest" description="Disordered" evidence="1">
    <location>
        <begin position="28"/>
        <end position="80"/>
    </location>
</feature>
<name>A0AAD3HR77_9CHLO</name>
<gene>
    <name evidence="2" type="ORF">Agub_g13113</name>
</gene>
<dbReference type="Proteomes" id="UP001054857">
    <property type="component" value="Unassembled WGS sequence"/>
</dbReference>
<comment type="caution">
    <text evidence="2">The sequence shown here is derived from an EMBL/GenBank/DDBJ whole genome shotgun (WGS) entry which is preliminary data.</text>
</comment>
<evidence type="ECO:0000256" key="1">
    <source>
        <dbReference type="SAM" id="MobiDB-lite"/>
    </source>
</evidence>
<dbReference type="EMBL" id="BMAR01000042">
    <property type="protein sequence ID" value="GFR50839.1"/>
    <property type="molecule type" value="Genomic_DNA"/>
</dbReference>
<reference evidence="2 3" key="1">
    <citation type="journal article" date="2021" name="Sci. Rep.">
        <title>Genome sequencing of the multicellular alga Astrephomene provides insights into convergent evolution of germ-soma differentiation.</title>
        <authorList>
            <person name="Yamashita S."/>
            <person name="Yamamoto K."/>
            <person name="Matsuzaki R."/>
            <person name="Suzuki S."/>
            <person name="Yamaguchi H."/>
            <person name="Hirooka S."/>
            <person name="Minakuchi Y."/>
            <person name="Miyagishima S."/>
            <person name="Kawachi M."/>
            <person name="Toyoda A."/>
            <person name="Nozaki H."/>
        </authorList>
    </citation>
    <scope>NUCLEOTIDE SEQUENCE [LARGE SCALE GENOMIC DNA]</scope>
    <source>
        <strain evidence="2 3">NIES-4017</strain>
    </source>
</reference>
<accession>A0AAD3HR77</accession>
<proteinExistence type="predicted"/>
<protein>
    <submittedName>
        <fullName evidence="2">Uncharacterized protein</fullName>
    </submittedName>
</protein>
<evidence type="ECO:0000313" key="3">
    <source>
        <dbReference type="Proteomes" id="UP001054857"/>
    </source>
</evidence>
<evidence type="ECO:0000313" key="2">
    <source>
        <dbReference type="EMBL" id="GFR50839.1"/>
    </source>
</evidence>
<keyword evidence="3" id="KW-1185">Reference proteome</keyword>